<dbReference type="EMBL" id="CP071504">
    <property type="protein sequence ID" value="QSX30324.1"/>
    <property type="molecule type" value="Genomic_DNA"/>
</dbReference>
<proteinExistence type="predicted"/>
<evidence type="ECO:0000259" key="1">
    <source>
        <dbReference type="Pfam" id="PF12105"/>
    </source>
</evidence>
<dbReference type="KEGG" id="scyp:JYB88_01275"/>
<dbReference type="InterPro" id="IPR022724">
    <property type="entry name" value="rRNA_MeTrfase_SpoU_C"/>
</dbReference>
<name>A0A974XU09_9GAMM</name>
<reference evidence="2 3" key="1">
    <citation type="submission" date="2021-03" db="EMBL/GenBank/DDBJ databases">
        <title>Novel species identification of genus Shewanella.</title>
        <authorList>
            <person name="Liu G."/>
            <person name="Zhang Q."/>
        </authorList>
    </citation>
    <scope>NUCLEOTIDE SEQUENCE [LARGE SCALE GENOMIC DNA]</scope>
    <source>
        <strain evidence="2 3">FJAT-53726</strain>
    </source>
</reference>
<accession>A0A974XU09</accession>
<dbReference type="RefSeq" id="WP_207325199.1">
    <property type="nucleotide sequence ID" value="NZ_CP071504.1"/>
</dbReference>
<protein>
    <recommendedName>
        <fullName evidence="1">RNA methyltransferase SpoU/TrmH type C-terminal domain-containing protein</fullName>
    </recommendedName>
</protein>
<dbReference type="Proteomes" id="UP000663281">
    <property type="component" value="Chromosome"/>
</dbReference>
<dbReference type="GO" id="GO:0141100">
    <property type="term" value="F:tRNA (guanine(18)-2'-O)-methyltransferase activity"/>
    <property type="evidence" value="ECO:0007669"/>
    <property type="project" value="InterPro"/>
</dbReference>
<organism evidence="2 3">
    <name type="scientific">Shewanella cyperi</name>
    <dbReference type="NCBI Taxonomy" id="2814292"/>
    <lineage>
        <taxon>Bacteria</taxon>
        <taxon>Pseudomonadati</taxon>
        <taxon>Pseudomonadota</taxon>
        <taxon>Gammaproteobacteria</taxon>
        <taxon>Alteromonadales</taxon>
        <taxon>Shewanellaceae</taxon>
        <taxon>Shewanella</taxon>
    </lineage>
</organism>
<dbReference type="Pfam" id="PF12105">
    <property type="entry name" value="SpoU_methylas_C"/>
    <property type="match status" value="1"/>
</dbReference>
<feature type="domain" description="RNA methyltransferase SpoU/TrmH type C-terminal" evidence="1">
    <location>
        <begin position="1"/>
        <end position="23"/>
    </location>
</feature>
<dbReference type="AlphaFoldDB" id="A0A974XU09"/>
<keyword evidence="3" id="KW-1185">Reference proteome</keyword>
<sequence length="36" mass="4217">MAKACRRKELPYPRIDDKGQIDAPADWWNKMRTAAL</sequence>
<gene>
    <name evidence="2" type="ORF">JYB88_01275</name>
</gene>
<evidence type="ECO:0000313" key="3">
    <source>
        <dbReference type="Proteomes" id="UP000663281"/>
    </source>
</evidence>
<evidence type="ECO:0000313" key="2">
    <source>
        <dbReference type="EMBL" id="QSX30324.1"/>
    </source>
</evidence>